<proteinExistence type="predicted"/>
<name>A0A9D1V3Q9_9FIRM</name>
<reference evidence="1" key="2">
    <citation type="submission" date="2021-04" db="EMBL/GenBank/DDBJ databases">
        <authorList>
            <person name="Gilroy R."/>
        </authorList>
    </citation>
    <scope>NUCLEOTIDE SEQUENCE</scope>
    <source>
        <strain evidence="1">2239</strain>
    </source>
</reference>
<dbReference type="Proteomes" id="UP000824193">
    <property type="component" value="Unassembled WGS sequence"/>
</dbReference>
<organism evidence="1 2">
    <name type="scientific">Candidatus Allofournierella pullicola</name>
    <dbReference type="NCBI Taxonomy" id="2838596"/>
    <lineage>
        <taxon>Bacteria</taxon>
        <taxon>Bacillati</taxon>
        <taxon>Bacillota</taxon>
        <taxon>Clostridia</taxon>
        <taxon>Eubacteriales</taxon>
        <taxon>Oscillospiraceae</taxon>
        <taxon>Allofournierella</taxon>
    </lineage>
</organism>
<accession>A0A9D1V3Q9</accession>
<reference evidence="1" key="1">
    <citation type="journal article" date="2021" name="PeerJ">
        <title>Extensive microbial diversity within the chicken gut microbiome revealed by metagenomics and culture.</title>
        <authorList>
            <person name="Gilroy R."/>
            <person name="Ravi A."/>
            <person name="Getino M."/>
            <person name="Pursley I."/>
            <person name="Horton D.L."/>
            <person name="Alikhan N.F."/>
            <person name="Baker D."/>
            <person name="Gharbi K."/>
            <person name="Hall N."/>
            <person name="Watson M."/>
            <person name="Adriaenssens E.M."/>
            <person name="Foster-Nyarko E."/>
            <person name="Jarju S."/>
            <person name="Secka A."/>
            <person name="Antonio M."/>
            <person name="Oren A."/>
            <person name="Chaudhuri R.R."/>
            <person name="La Ragione R."/>
            <person name="Hildebrand F."/>
            <person name="Pallen M.J."/>
        </authorList>
    </citation>
    <scope>NUCLEOTIDE SEQUENCE</scope>
    <source>
        <strain evidence="1">2239</strain>
    </source>
</reference>
<sequence length="125" mass="14144">MRLAGGLDADGVAARLGLSEANGGFHRRMQEEFNALPMMDYDQAFAYRDELIRQAEFEPNTQKKTRISVNSSHTGYNCRRRLLTIPSYPNTIYPVWSEMSTRSTFLLSSLACRLELLQTAKGPHS</sequence>
<evidence type="ECO:0000313" key="2">
    <source>
        <dbReference type="Proteomes" id="UP000824193"/>
    </source>
</evidence>
<protein>
    <submittedName>
        <fullName evidence="1">Uncharacterized protein</fullName>
    </submittedName>
</protein>
<dbReference type="EMBL" id="DXFW01000009">
    <property type="protein sequence ID" value="HIX05174.1"/>
    <property type="molecule type" value="Genomic_DNA"/>
</dbReference>
<dbReference type="AlphaFoldDB" id="A0A9D1V3Q9"/>
<comment type="caution">
    <text evidence="1">The sequence shown here is derived from an EMBL/GenBank/DDBJ whole genome shotgun (WGS) entry which is preliminary data.</text>
</comment>
<evidence type="ECO:0000313" key="1">
    <source>
        <dbReference type="EMBL" id="HIX05174.1"/>
    </source>
</evidence>
<gene>
    <name evidence="1" type="ORF">H9865_03550</name>
</gene>